<proteinExistence type="inferred from homology"/>
<dbReference type="Proteomes" id="UP000381693">
    <property type="component" value="Unassembled WGS sequence"/>
</dbReference>
<feature type="transmembrane region" description="Helical" evidence="1">
    <location>
        <begin position="169"/>
        <end position="194"/>
    </location>
</feature>
<accession>A0A5E6MG00</accession>
<gene>
    <name evidence="3" type="primary">mlaE</name>
    <name evidence="3" type="ORF">MAMC_01475</name>
</gene>
<feature type="transmembrane region" description="Helical" evidence="1">
    <location>
        <begin position="200"/>
        <end position="218"/>
    </location>
</feature>
<evidence type="ECO:0000256" key="1">
    <source>
        <dbReference type="RuleBase" id="RU362044"/>
    </source>
</evidence>
<name>A0A5E6MG00_9BACT</name>
<dbReference type="InterPro" id="IPR036513">
    <property type="entry name" value="STAS_dom_sf"/>
</dbReference>
<dbReference type="AlphaFoldDB" id="A0A5E6MG00"/>
<reference evidence="3" key="1">
    <citation type="submission" date="2019-09" db="EMBL/GenBank/DDBJ databases">
        <authorList>
            <person name="Cremers G."/>
        </authorList>
    </citation>
    <scope>NUCLEOTIDE SEQUENCE [LARGE SCALE GENOMIC DNA]</scope>
    <source>
        <strain evidence="3">3B</strain>
    </source>
</reference>
<keyword evidence="1" id="KW-0472">Membrane</keyword>
<keyword evidence="1" id="KW-1133">Transmembrane helix</keyword>
<keyword evidence="1" id="KW-0812">Transmembrane</keyword>
<comment type="similarity">
    <text evidence="1">Belongs to the MlaE permease family.</text>
</comment>
<keyword evidence="4" id="KW-1185">Reference proteome</keyword>
<dbReference type="Pfam" id="PF13466">
    <property type="entry name" value="STAS_2"/>
    <property type="match status" value="1"/>
</dbReference>
<evidence type="ECO:0000313" key="4">
    <source>
        <dbReference type="Proteomes" id="UP000381693"/>
    </source>
</evidence>
<dbReference type="InterPro" id="IPR002645">
    <property type="entry name" value="STAS_dom"/>
</dbReference>
<feature type="domain" description="STAS" evidence="2">
    <location>
        <begin position="14"/>
        <end position="104"/>
    </location>
</feature>
<dbReference type="InterPro" id="IPR030802">
    <property type="entry name" value="Permease_MalE"/>
</dbReference>
<dbReference type="NCBIfam" id="TIGR00056">
    <property type="entry name" value="MlaE family lipid ABC transporter permease subunit"/>
    <property type="match status" value="1"/>
</dbReference>
<evidence type="ECO:0000259" key="2">
    <source>
        <dbReference type="PROSITE" id="PS50801"/>
    </source>
</evidence>
<dbReference type="InterPro" id="IPR003453">
    <property type="entry name" value="ABC_MlaE_roteobac"/>
</dbReference>
<feature type="transmembrane region" description="Helical" evidence="1">
    <location>
        <begin position="270"/>
        <end position="299"/>
    </location>
</feature>
<feature type="transmembrane region" description="Helical" evidence="1">
    <location>
        <begin position="319"/>
        <end position="342"/>
    </location>
</feature>
<evidence type="ECO:0000313" key="3">
    <source>
        <dbReference type="EMBL" id="VVM07173.1"/>
    </source>
</evidence>
<dbReference type="GO" id="GO:0043190">
    <property type="term" value="C:ATP-binding cassette (ABC) transporter complex"/>
    <property type="evidence" value="ECO:0007669"/>
    <property type="project" value="InterPro"/>
</dbReference>
<dbReference type="GO" id="GO:0005548">
    <property type="term" value="F:phospholipid transporter activity"/>
    <property type="evidence" value="ECO:0007669"/>
    <property type="project" value="TreeGrafter"/>
</dbReference>
<dbReference type="InterPro" id="IPR058548">
    <property type="entry name" value="MlaB-like_STAS"/>
</dbReference>
<dbReference type="PANTHER" id="PTHR30188">
    <property type="entry name" value="ABC TRANSPORTER PERMEASE PROTEIN-RELATED"/>
    <property type="match status" value="1"/>
</dbReference>
<dbReference type="SUPFAM" id="SSF52091">
    <property type="entry name" value="SpoIIaa-like"/>
    <property type="match status" value="1"/>
</dbReference>
<dbReference type="EMBL" id="CABFUZ020000150">
    <property type="protein sequence ID" value="VVM07173.1"/>
    <property type="molecule type" value="Genomic_DNA"/>
</dbReference>
<sequence length="382" mass="40795">MSEEALSRSSSGFRFEILREDSGRVLLRLVGPLDAKSVSRSWKAIRRGLRRLSFRSLRIEAAGVDRWDSAGVAFLQLLRRQAEERFQAEVAIEGLPPEWVRTFEPPTSTAGEAAGSAEEAEGLIGTIGHTAIEEVTLAGDAVAFLGGLTRGLAAAFQPRIFRPREFFRIFESAGVDALPIVSLISFLIGLVIAFESARPLAAFGAQIFIANMIGLLMIREMGPIMTAILLAGRSGSAFAAELGTMKVNEELDALRTMGVDPIRFLVIQRVIAGMIATPLLTIYSIFVGILGGVLVMIGLGYPLEAVYHQMDSAVRIHDILIGVAKAAVFGLLISASGCFLGLRTRQGPAAVGASATGAVVTGILLIIIADAVFSLLLYLLNL</sequence>
<comment type="caution">
    <text evidence="3">The sequence shown here is derived from an EMBL/GenBank/DDBJ whole genome shotgun (WGS) entry which is preliminary data.</text>
</comment>
<protein>
    <submittedName>
        <fullName evidence="3">Phospholipid ABC transporter permease protein MlaE</fullName>
    </submittedName>
</protein>
<organism evidence="3 4">
    <name type="scientific">Methylacidimicrobium cyclopophantes</name>
    <dbReference type="NCBI Taxonomy" id="1041766"/>
    <lineage>
        <taxon>Bacteria</taxon>
        <taxon>Pseudomonadati</taxon>
        <taxon>Verrucomicrobiota</taxon>
        <taxon>Methylacidimicrobium</taxon>
    </lineage>
</organism>
<dbReference type="Gene3D" id="3.30.750.24">
    <property type="entry name" value="STAS domain"/>
    <property type="match status" value="1"/>
</dbReference>
<dbReference type="Pfam" id="PF02405">
    <property type="entry name" value="MlaE"/>
    <property type="match status" value="1"/>
</dbReference>
<dbReference type="PANTHER" id="PTHR30188:SF3">
    <property type="entry name" value="ABC TRANSPORTER PERMEASE"/>
    <property type="match status" value="1"/>
</dbReference>
<feature type="transmembrane region" description="Helical" evidence="1">
    <location>
        <begin position="354"/>
        <end position="380"/>
    </location>
</feature>
<dbReference type="PROSITE" id="PS50801">
    <property type="entry name" value="STAS"/>
    <property type="match status" value="1"/>
</dbReference>